<organism evidence="7 8">
    <name type="scientific">Neisseria shayeganii</name>
    <dbReference type="NCBI Taxonomy" id="607712"/>
    <lineage>
        <taxon>Bacteria</taxon>
        <taxon>Pseudomonadati</taxon>
        <taxon>Pseudomonadota</taxon>
        <taxon>Betaproteobacteria</taxon>
        <taxon>Neisseriales</taxon>
        <taxon>Neisseriaceae</taxon>
        <taxon>Neisseria</taxon>
    </lineage>
</organism>
<dbReference type="EMBL" id="CP059567">
    <property type="protein sequence ID" value="QMT39974.1"/>
    <property type="molecule type" value="Genomic_DNA"/>
</dbReference>
<gene>
    <name evidence="6" type="primary">rdgC</name>
    <name evidence="7" type="ORF">H3L94_08950</name>
</gene>
<evidence type="ECO:0000256" key="3">
    <source>
        <dbReference type="ARBA" id="ARBA00022296"/>
    </source>
</evidence>
<protein>
    <recommendedName>
        <fullName evidence="3 6">Recombination-associated protein RdgC</fullName>
    </recommendedName>
</protein>
<reference evidence="7 8" key="1">
    <citation type="submission" date="2020-07" db="EMBL/GenBank/DDBJ databases">
        <title>Genomic diversity of species in the Neisseriaceae family.</title>
        <authorList>
            <person name="Vincent A.T."/>
            <person name="Bernet E."/>
            <person name="Veyrier F.J."/>
        </authorList>
    </citation>
    <scope>NUCLEOTIDE SEQUENCE [LARGE SCALE GENOMIC DNA]</scope>
    <source>
        <strain evidence="7 8">DSM 22244</strain>
    </source>
</reference>
<dbReference type="InterPro" id="IPR007476">
    <property type="entry name" value="RdgC"/>
</dbReference>
<accession>A0A7D7NEW4</accession>
<evidence type="ECO:0000256" key="6">
    <source>
        <dbReference type="HAMAP-Rule" id="MF_00194"/>
    </source>
</evidence>
<sequence>MWIKQCSIFRLPETPAAAELEDALDNARFAPCQGLDWYSEGFTPPSAFGPEMVHAVADTLLLSLKREDKVLPSGVVRDVLADKVAEIEAAEGRNIGRKEKQELKEQITDDLLPRAFTRSSRQYALLCNGLMLVDSAAASKAEKLLTKLREALGGLEAHRPRTRATTRALMTEWLLRGEAEGGFELDAEAVLRGHGDVAPEIKVRRQDLTAEEVVQLAKSGKTVIELGLVWREQVAFTLTQDFALKRIRYLDVLIEASQEQGGAGAAELADASQLIAARNLTAMIEELAGYLGGWED</sequence>
<evidence type="ECO:0000313" key="7">
    <source>
        <dbReference type="EMBL" id="QMT39974.1"/>
    </source>
</evidence>
<dbReference type="PANTHER" id="PTHR38103:SF1">
    <property type="entry name" value="RECOMBINATION-ASSOCIATED PROTEIN RDGC"/>
    <property type="match status" value="1"/>
</dbReference>
<dbReference type="HAMAP" id="MF_00194">
    <property type="entry name" value="RdgC"/>
    <property type="match status" value="1"/>
</dbReference>
<evidence type="ECO:0000313" key="8">
    <source>
        <dbReference type="Proteomes" id="UP000514752"/>
    </source>
</evidence>
<evidence type="ECO:0000256" key="4">
    <source>
        <dbReference type="ARBA" id="ARBA00022490"/>
    </source>
</evidence>
<name>A0A7D7NEW4_9NEIS</name>
<dbReference type="AlphaFoldDB" id="A0A7D7NEW4"/>
<dbReference type="PANTHER" id="PTHR38103">
    <property type="entry name" value="RECOMBINATION-ASSOCIATED PROTEIN RDGC"/>
    <property type="match status" value="1"/>
</dbReference>
<proteinExistence type="inferred from homology"/>
<keyword evidence="4 6" id="KW-0963">Cytoplasm</keyword>
<dbReference type="RefSeq" id="WP_182121732.1">
    <property type="nucleotide sequence ID" value="NZ_CP059567.1"/>
</dbReference>
<dbReference type="Proteomes" id="UP000514752">
    <property type="component" value="Chromosome"/>
</dbReference>
<evidence type="ECO:0000256" key="2">
    <source>
        <dbReference type="ARBA" id="ARBA00008657"/>
    </source>
</evidence>
<dbReference type="GO" id="GO:0005737">
    <property type="term" value="C:cytoplasm"/>
    <property type="evidence" value="ECO:0007669"/>
    <property type="project" value="UniProtKB-UniRule"/>
</dbReference>
<evidence type="ECO:0000256" key="1">
    <source>
        <dbReference type="ARBA" id="ARBA00004453"/>
    </source>
</evidence>
<dbReference type="NCBIfam" id="NF001464">
    <property type="entry name" value="PRK00321.1-5"/>
    <property type="match status" value="1"/>
</dbReference>
<keyword evidence="5 6" id="KW-0233">DNA recombination</keyword>
<dbReference type="GO" id="GO:0009295">
    <property type="term" value="C:nucleoid"/>
    <property type="evidence" value="ECO:0007669"/>
    <property type="project" value="UniProtKB-SubCell"/>
</dbReference>
<comment type="similarity">
    <text evidence="2 6">Belongs to the RdgC family.</text>
</comment>
<comment type="subcellular location">
    <subcellularLocation>
        <location evidence="1 6">Cytoplasm</location>
        <location evidence="1 6">Nucleoid</location>
    </subcellularLocation>
</comment>
<dbReference type="GO" id="GO:0006310">
    <property type="term" value="P:DNA recombination"/>
    <property type="evidence" value="ECO:0007669"/>
    <property type="project" value="UniProtKB-UniRule"/>
</dbReference>
<dbReference type="KEGG" id="nsg:H3L94_08950"/>
<comment type="function">
    <text evidence="6">May be involved in recombination.</text>
</comment>
<evidence type="ECO:0000256" key="5">
    <source>
        <dbReference type="ARBA" id="ARBA00023172"/>
    </source>
</evidence>
<dbReference type="Pfam" id="PF04381">
    <property type="entry name" value="RdgC"/>
    <property type="match status" value="1"/>
</dbReference>